<sequence>MRFFCNPAPAPSPSWSNNPRRIKGKTAFYSPENICLSGLNRALSLYLNPARRSQRLADFGLSPCDKSSSTHFVRCDSFISYESPKICTPLSGAFPLFI</sequence>
<dbReference type="EMBL" id="VTEH01000010">
    <property type="protein sequence ID" value="TYR74781.1"/>
    <property type="molecule type" value="Genomic_DNA"/>
</dbReference>
<name>A0A5D4KBS3_9BACI</name>
<evidence type="ECO:0000313" key="2">
    <source>
        <dbReference type="Proteomes" id="UP000323317"/>
    </source>
</evidence>
<dbReference type="AlphaFoldDB" id="A0A5D4KBS3"/>
<protein>
    <submittedName>
        <fullName evidence="1">Uncharacterized protein</fullName>
    </submittedName>
</protein>
<organism evidence="1 2">
    <name type="scientific">Rossellomorea vietnamensis</name>
    <dbReference type="NCBI Taxonomy" id="218284"/>
    <lineage>
        <taxon>Bacteria</taxon>
        <taxon>Bacillati</taxon>
        <taxon>Bacillota</taxon>
        <taxon>Bacilli</taxon>
        <taxon>Bacillales</taxon>
        <taxon>Bacillaceae</taxon>
        <taxon>Rossellomorea</taxon>
    </lineage>
</organism>
<evidence type="ECO:0000313" key="1">
    <source>
        <dbReference type="EMBL" id="TYR74781.1"/>
    </source>
</evidence>
<accession>A0A5D4KBS3</accession>
<comment type="caution">
    <text evidence="1">The sequence shown here is derived from an EMBL/GenBank/DDBJ whole genome shotgun (WGS) entry which is preliminary data.</text>
</comment>
<reference evidence="1 2" key="1">
    <citation type="submission" date="2019-08" db="EMBL/GenBank/DDBJ databases">
        <title>Bacillus genomes from the desert of Cuatro Cienegas, Coahuila.</title>
        <authorList>
            <person name="Olmedo-Alvarez G."/>
        </authorList>
    </citation>
    <scope>NUCLEOTIDE SEQUENCE [LARGE SCALE GENOMIC DNA]</scope>
    <source>
        <strain evidence="1 2">CH40_1T</strain>
    </source>
</reference>
<proteinExistence type="predicted"/>
<gene>
    <name evidence="1" type="ORF">FZC79_13060</name>
</gene>
<dbReference type="Proteomes" id="UP000323317">
    <property type="component" value="Unassembled WGS sequence"/>
</dbReference>